<reference evidence="3" key="1">
    <citation type="submission" date="2015-04" db="UniProtKB">
        <authorList>
            <consortium name="EnsemblPlants"/>
        </authorList>
    </citation>
    <scope>IDENTIFICATION</scope>
</reference>
<evidence type="ECO:0000256" key="1">
    <source>
        <dbReference type="SAM" id="MobiDB-lite"/>
    </source>
</evidence>
<reference evidence="3" key="2">
    <citation type="submission" date="2018-05" db="EMBL/GenBank/DDBJ databases">
        <title>OmerRS3 (Oryza meridionalis Reference Sequence Version 3).</title>
        <authorList>
            <person name="Zhang J."/>
            <person name="Kudrna D."/>
            <person name="Lee S."/>
            <person name="Talag J."/>
            <person name="Welchert J."/>
            <person name="Wing R.A."/>
        </authorList>
    </citation>
    <scope>NUCLEOTIDE SEQUENCE [LARGE SCALE GENOMIC DNA]</scope>
    <source>
        <strain evidence="3">cv. OR44</strain>
    </source>
</reference>
<dbReference type="InterPro" id="IPR057059">
    <property type="entry name" value="LTI65/LTI78_PGEED"/>
</dbReference>
<sequence length="232" mass="24577">MTVEVAGRNSGDCASGSSNSSNSDEDGYQEDIEDKPIAMDYDPEVHGVPMYDMVRTLAVQEVEPWRVTARCVKVSARLGHIGTTPVIDSFEWKDAATDTTPEGGVATSSVTYTDKIKLAATCSMEYGKKLATTMYKKVTGVKTVVAGKVQQVTQSAGTAISGIGGTSQSQGTAQDMDASTTLASDELVTGQQQDKGATVTGYIADMLCRGYEDCVLSEAICGTVQWRKEVVA</sequence>
<accession>A0A0E0E1E0</accession>
<dbReference type="EnsemblPlants" id="OMERI06G14750.1">
    <property type="protein sequence ID" value="OMERI06G14750.1"/>
    <property type="gene ID" value="OMERI06G14750"/>
</dbReference>
<dbReference type="GO" id="GO:0006950">
    <property type="term" value="P:response to stress"/>
    <property type="evidence" value="ECO:0007669"/>
    <property type="project" value="TreeGrafter"/>
</dbReference>
<dbReference type="AlphaFoldDB" id="A0A0E0E1E0"/>
<organism evidence="3">
    <name type="scientific">Oryza meridionalis</name>
    <dbReference type="NCBI Taxonomy" id="40149"/>
    <lineage>
        <taxon>Eukaryota</taxon>
        <taxon>Viridiplantae</taxon>
        <taxon>Streptophyta</taxon>
        <taxon>Embryophyta</taxon>
        <taxon>Tracheophyta</taxon>
        <taxon>Spermatophyta</taxon>
        <taxon>Magnoliopsida</taxon>
        <taxon>Liliopsida</taxon>
        <taxon>Poales</taxon>
        <taxon>Poaceae</taxon>
        <taxon>BOP clade</taxon>
        <taxon>Oryzoideae</taxon>
        <taxon>Oryzeae</taxon>
        <taxon>Oryzinae</taxon>
        <taxon>Oryza</taxon>
    </lineage>
</organism>
<protein>
    <recommendedName>
        <fullName evidence="2">LTI65/LTI78 PGEED repeat domain-containing protein</fullName>
    </recommendedName>
</protein>
<dbReference type="PANTHER" id="PTHR33836">
    <property type="entry name" value="LOW-TEMPERATURE-INDUCED 65 KDA PROTEIN-RELATED"/>
    <property type="match status" value="1"/>
</dbReference>
<evidence type="ECO:0000313" key="3">
    <source>
        <dbReference type="EnsemblPlants" id="OMERI06G14750.1"/>
    </source>
</evidence>
<proteinExistence type="predicted"/>
<dbReference type="Proteomes" id="UP000008021">
    <property type="component" value="Chromosome 6"/>
</dbReference>
<evidence type="ECO:0000313" key="4">
    <source>
        <dbReference type="Proteomes" id="UP000008021"/>
    </source>
</evidence>
<dbReference type="InterPro" id="IPR037491">
    <property type="entry name" value="LTI78/LTI65"/>
</dbReference>
<dbReference type="Pfam" id="PF23399">
    <property type="entry name" value="LTI65_PGEED"/>
    <property type="match status" value="1"/>
</dbReference>
<feature type="region of interest" description="Disordered" evidence="1">
    <location>
        <begin position="1"/>
        <end position="31"/>
    </location>
</feature>
<feature type="compositionally biased region" description="Low complexity" evidence="1">
    <location>
        <begin position="9"/>
        <end position="22"/>
    </location>
</feature>
<dbReference type="PANTHER" id="PTHR33836:SF1">
    <property type="entry name" value="LOW-TEMPERATURE-INDUCED 65 KDA PROTEIN-RELATED"/>
    <property type="match status" value="1"/>
</dbReference>
<dbReference type="Gramene" id="OMERI06G14750.1">
    <property type="protein sequence ID" value="OMERI06G14750.1"/>
    <property type="gene ID" value="OMERI06G14750"/>
</dbReference>
<keyword evidence="4" id="KW-1185">Reference proteome</keyword>
<feature type="domain" description="LTI65/LTI78 PGEED repeat" evidence="2">
    <location>
        <begin position="194"/>
        <end position="224"/>
    </location>
</feature>
<name>A0A0E0E1E0_9ORYZ</name>
<evidence type="ECO:0000259" key="2">
    <source>
        <dbReference type="Pfam" id="PF23399"/>
    </source>
</evidence>
<dbReference type="HOGENOM" id="CLU_104370_0_0_1"/>
<dbReference type="GO" id="GO:0009737">
    <property type="term" value="P:response to abscisic acid"/>
    <property type="evidence" value="ECO:0007669"/>
    <property type="project" value="InterPro"/>
</dbReference>